<evidence type="ECO:0000313" key="2">
    <source>
        <dbReference type="EMBL" id="KAL2621475.1"/>
    </source>
</evidence>
<dbReference type="InterPro" id="IPR003774">
    <property type="entry name" value="AlgH-like"/>
</dbReference>
<feature type="region of interest" description="Disordered" evidence="1">
    <location>
        <begin position="94"/>
        <end position="132"/>
    </location>
</feature>
<comment type="caution">
    <text evidence="2">The sequence shown here is derived from an EMBL/GenBank/DDBJ whole genome shotgun (WGS) entry which is preliminary data.</text>
</comment>
<dbReference type="Proteomes" id="UP001605036">
    <property type="component" value="Unassembled WGS sequence"/>
</dbReference>
<protein>
    <submittedName>
        <fullName evidence="2">Uncharacterized protein</fullName>
    </submittedName>
</protein>
<dbReference type="Pfam" id="PF02622">
    <property type="entry name" value="DUF179"/>
    <property type="match status" value="1"/>
</dbReference>
<accession>A0ABD1Y443</accession>
<dbReference type="AlphaFoldDB" id="A0ABD1Y443"/>
<name>A0ABD1Y443_9MARC</name>
<reference evidence="2 3" key="1">
    <citation type="submission" date="2024-09" db="EMBL/GenBank/DDBJ databases">
        <title>Chromosome-scale assembly of Riccia fluitans.</title>
        <authorList>
            <person name="Paukszto L."/>
            <person name="Sawicki J."/>
            <person name="Karawczyk K."/>
            <person name="Piernik-Szablinska J."/>
            <person name="Szczecinska M."/>
            <person name="Mazdziarz M."/>
        </authorList>
    </citation>
    <scope>NUCLEOTIDE SEQUENCE [LARGE SCALE GENOMIC DNA]</scope>
    <source>
        <strain evidence="2">Rf_01</strain>
        <tissue evidence="2">Aerial parts of the thallus</tissue>
    </source>
</reference>
<dbReference type="SUPFAM" id="SSF143456">
    <property type="entry name" value="VC0467-like"/>
    <property type="match status" value="1"/>
</dbReference>
<keyword evidence="3" id="KW-1185">Reference proteome</keyword>
<evidence type="ECO:0000313" key="3">
    <source>
        <dbReference type="Proteomes" id="UP001605036"/>
    </source>
</evidence>
<dbReference type="PANTHER" id="PTHR31984">
    <property type="entry name" value="TRANSPORTER, PUTATIVE (DUF179)-RELATED"/>
    <property type="match status" value="1"/>
</dbReference>
<dbReference type="Gene3D" id="3.40.1740.10">
    <property type="entry name" value="VC0467-like"/>
    <property type="match status" value="1"/>
</dbReference>
<proteinExistence type="predicted"/>
<gene>
    <name evidence="2" type="ORF">R1flu_001680</name>
</gene>
<dbReference type="PANTHER" id="PTHR31984:SF16">
    <property type="match status" value="1"/>
</dbReference>
<dbReference type="EMBL" id="JBHFFA010000006">
    <property type="protein sequence ID" value="KAL2621475.1"/>
    <property type="molecule type" value="Genomic_DNA"/>
</dbReference>
<evidence type="ECO:0000256" key="1">
    <source>
        <dbReference type="SAM" id="MobiDB-lite"/>
    </source>
</evidence>
<organism evidence="2 3">
    <name type="scientific">Riccia fluitans</name>
    <dbReference type="NCBI Taxonomy" id="41844"/>
    <lineage>
        <taxon>Eukaryota</taxon>
        <taxon>Viridiplantae</taxon>
        <taxon>Streptophyta</taxon>
        <taxon>Embryophyta</taxon>
        <taxon>Marchantiophyta</taxon>
        <taxon>Marchantiopsida</taxon>
        <taxon>Marchantiidae</taxon>
        <taxon>Marchantiales</taxon>
        <taxon>Ricciaceae</taxon>
        <taxon>Riccia</taxon>
    </lineage>
</organism>
<sequence>MSCGALQCGSYWEARCSLSPATGAQCSSRKGSNVVVRLSSKFLGIRLSASTPAARHPINGVATHQAVKLKIECMTPGDFDFQPDAERWLSRIASSREQQRPAAQEPIASVPERGTTAGAASPNSEHERATSARAITTTIMVPVVQGQKEINDWRSFRAKLCLSEAGVHCRGDSRGVTSHEEEFWAHRLSALEAGCVLIARDDMKHSGLLRGSVVLVLGGTKNHWHGIVLNKQMYHPVHQGYGDPRVLLDLAGCPKYAGGPKPKISLLSGRANIRGFLGLLPGLAVGDDAAVPTVVSAVGSGEIPRDEIHVFVGQVEWESWLLQAEIEAFEWWDVAACSGQMVLRTPPAQLRQTLLSLLADSS</sequence>